<dbReference type="EC" id="3.4.21.89" evidence="3 6"/>
<dbReference type="Proteomes" id="UP000177871">
    <property type="component" value="Unassembled WGS sequence"/>
</dbReference>
<evidence type="ECO:0000256" key="4">
    <source>
        <dbReference type="ARBA" id="ARBA00022801"/>
    </source>
</evidence>
<protein>
    <recommendedName>
        <fullName evidence="3 6">Signal peptidase I</fullName>
        <ecNumber evidence="3 6">3.4.21.89</ecNumber>
    </recommendedName>
</protein>
<evidence type="ECO:0000256" key="3">
    <source>
        <dbReference type="ARBA" id="ARBA00013208"/>
    </source>
</evidence>
<dbReference type="NCBIfam" id="TIGR02227">
    <property type="entry name" value="sigpep_I_bact"/>
    <property type="match status" value="1"/>
</dbReference>
<keyword evidence="6" id="KW-0812">Transmembrane</keyword>
<dbReference type="STRING" id="1798381.A2721_00995"/>
<comment type="similarity">
    <text evidence="2 6">Belongs to the peptidase S26 family.</text>
</comment>
<organism evidence="8 9">
    <name type="scientific">Candidatus Gottesmanbacteria bacterium RIFCSPHIGHO2_01_FULL_47_48</name>
    <dbReference type="NCBI Taxonomy" id="1798381"/>
    <lineage>
        <taxon>Bacteria</taxon>
        <taxon>Candidatus Gottesmaniibacteriota</taxon>
    </lineage>
</organism>
<name>A0A1F6A5F9_9BACT</name>
<keyword evidence="6" id="KW-1133">Transmembrane helix</keyword>
<evidence type="ECO:0000259" key="7">
    <source>
        <dbReference type="Pfam" id="PF10502"/>
    </source>
</evidence>
<evidence type="ECO:0000256" key="1">
    <source>
        <dbReference type="ARBA" id="ARBA00000677"/>
    </source>
</evidence>
<dbReference type="InterPro" id="IPR019533">
    <property type="entry name" value="Peptidase_S26"/>
</dbReference>
<feature type="active site" evidence="5">
    <location>
        <position position="85"/>
    </location>
</feature>
<dbReference type="PANTHER" id="PTHR43390">
    <property type="entry name" value="SIGNAL PEPTIDASE I"/>
    <property type="match status" value="1"/>
</dbReference>
<comment type="caution">
    <text evidence="8">The sequence shown here is derived from an EMBL/GenBank/DDBJ whole genome shotgun (WGS) entry which is preliminary data.</text>
</comment>
<feature type="domain" description="Peptidase S26" evidence="7">
    <location>
        <begin position="13"/>
        <end position="172"/>
    </location>
</feature>
<dbReference type="InterPro" id="IPR019757">
    <property type="entry name" value="Pept_S26A_signal_pept_1_Lys-AS"/>
</dbReference>
<dbReference type="PROSITE" id="PS00761">
    <property type="entry name" value="SPASE_I_3"/>
    <property type="match status" value="1"/>
</dbReference>
<dbReference type="GO" id="GO:0016020">
    <property type="term" value="C:membrane"/>
    <property type="evidence" value="ECO:0007669"/>
    <property type="project" value="UniProtKB-SubCell"/>
</dbReference>
<dbReference type="PROSITE" id="PS00760">
    <property type="entry name" value="SPASE_I_2"/>
    <property type="match status" value="1"/>
</dbReference>
<dbReference type="GO" id="GO:0009003">
    <property type="term" value="F:signal peptidase activity"/>
    <property type="evidence" value="ECO:0007669"/>
    <property type="project" value="UniProtKB-EC"/>
</dbReference>
<evidence type="ECO:0000313" key="8">
    <source>
        <dbReference type="EMBL" id="OGG19714.1"/>
    </source>
</evidence>
<evidence type="ECO:0000256" key="5">
    <source>
        <dbReference type="PIRSR" id="PIRSR600223-1"/>
    </source>
</evidence>
<dbReference type="AlphaFoldDB" id="A0A1F6A5F9"/>
<dbReference type="SUPFAM" id="SSF51306">
    <property type="entry name" value="LexA/Signal peptidase"/>
    <property type="match status" value="1"/>
</dbReference>
<proteinExistence type="inferred from homology"/>
<feature type="transmembrane region" description="Helical" evidence="6">
    <location>
        <begin position="12"/>
        <end position="32"/>
    </location>
</feature>
<keyword evidence="6" id="KW-0472">Membrane</keyword>
<feature type="active site" evidence="5">
    <location>
        <position position="42"/>
    </location>
</feature>
<dbReference type="Gene3D" id="2.10.109.10">
    <property type="entry name" value="Umud Fragment, subunit A"/>
    <property type="match status" value="1"/>
</dbReference>
<comment type="catalytic activity">
    <reaction evidence="1 6">
        <text>Cleavage of hydrophobic, N-terminal signal or leader sequences from secreted and periplasmic proteins.</text>
        <dbReference type="EC" id="3.4.21.89"/>
    </reaction>
</comment>
<accession>A0A1F6A5F9</accession>
<dbReference type="EMBL" id="MFJK01000004">
    <property type="protein sequence ID" value="OGG19714.1"/>
    <property type="molecule type" value="Genomic_DNA"/>
</dbReference>
<sequence>MDLFKKLSSFFWDILESITFALAIFVVAYLGLFQTAEVVGASSYPTLKNGERYVVDKISYRFNAPQRGDFVVIRSPRNPNVDFIKRVVGLPGETIRISAGKVYINGSLLPEPYLSKGDATEPESFLGENEDFVIPENHLFIMGDNRANSSDSRDFGPVTQSDIIGKFIFKWWPPDEFGAFP</sequence>
<reference evidence="8 9" key="1">
    <citation type="journal article" date="2016" name="Nat. Commun.">
        <title>Thousands of microbial genomes shed light on interconnected biogeochemical processes in an aquifer system.</title>
        <authorList>
            <person name="Anantharaman K."/>
            <person name="Brown C.T."/>
            <person name="Hug L.A."/>
            <person name="Sharon I."/>
            <person name="Castelle C.J."/>
            <person name="Probst A.J."/>
            <person name="Thomas B.C."/>
            <person name="Singh A."/>
            <person name="Wilkins M.J."/>
            <person name="Karaoz U."/>
            <person name="Brodie E.L."/>
            <person name="Williams K.H."/>
            <person name="Hubbard S.S."/>
            <person name="Banfield J.F."/>
        </authorList>
    </citation>
    <scope>NUCLEOTIDE SEQUENCE [LARGE SCALE GENOMIC DNA]</scope>
</reference>
<dbReference type="CDD" id="cd06530">
    <property type="entry name" value="S26_SPase_I"/>
    <property type="match status" value="1"/>
</dbReference>
<dbReference type="InterPro" id="IPR000223">
    <property type="entry name" value="Pept_S26A_signal_pept_1"/>
</dbReference>
<gene>
    <name evidence="8" type="ORF">A2721_00995</name>
</gene>
<evidence type="ECO:0000256" key="2">
    <source>
        <dbReference type="ARBA" id="ARBA00009370"/>
    </source>
</evidence>
<dbReference type="PRINTS" id="PR00727">
    <property type="entry name" value="LEADERPTASE"/>
</dbReference>
<dbReference type="Pfam" id="PF10502">
    <property type="entry name" value="Peptidase_S26"/>
    <property type="match status" value="1"/>
</dbReference>
<keyword evidence="4 6" id="KW-0378">Hydrolase</keyword>
<comment type="subcellular location">
    <subcellularLocation>
        <location evidence="6">Membrane</location>
        <topology evidence="6">Single-pass type II membrane protein</topology>
    </subcellularLocation>
</comment>
<dbReference type="InterPro" id="IPR019758">
    <property type="entry name" value="Pept_S26A_signal_pept_1_CS"/>
</dbReference>
<evidence type="ECO:0000313" key="9">
    <source>
        <dbReference type="Proteomes" id="UP000177871"/>
    </source>
</evidence>
<keyword evidence="6" id="KW-0645">Protease</keyword>
<evidence type="ECO:0000256" key="6">
    <source>
        <dbReference type="RuleBase" id="RU362042"/>
    </source>
</evidence>
<dbReference type="GO" id="GO:0004252">
    <property type="term" value="F:serine-type endopeptidase activity"/>
    <property type="evidence" value="ECO:0007669"/>
    <property type="project" value="InterPro"/>
</dbReference>
<dbReference type="PANTHER" id="PTHR43390:SF1">
    <property type="entry name" value="CHLOROPLAST PROCESSING PEPTIDASE"/>
    <property type="match status" value="1"/>
</dbReference>
<dbReference type="GO" id="GO:0006465">
    <property type="term" value="P:signal peptide processing"/>
    <property type="evidence" value="ECO:0007669"/>
    <property type="project" value="InterPro"/>
</dbReference>
<dbReference type="InterPro" id="IPR036286">
    <property type="entry name" value="LexA/Signal_pep-like_sf"/>
</dbReference>